<feature type="region of interest" description="Disordered" evidence="1">
    <location>
        <begin position="92"/>
        <end position="114"/>
    </location>
</feature>
<proteinExistence type="predicted"/>
<dbReference type="Proteomes" id="UP000299102">
    <property type="component" value="Unassembled WGS sequence"/>
</dbReference>
<organism evidence="3 4">
    <name type="scientific">Eumeta variegata</name>
    <name type="common">Bagworm moth</name>
    <name type="synonym">Eumeta japonica</name>
    <dbReference type="NCBI Taxonomy" id="151549"/>
    <lineage>
        <taxon>Eukaryota</taxon>
        <taxon>Metazoa</taxon>
        <taxon>Ecdysozoa</taxon>
        <taxon>Arthropoda</taxon>
        <taxon>Hexapoda</taxon>
        <taxon>Insecta</taxon>
        <taxon>Pterygota</taxon>
        <taxon>Neoptera</taxon>
        <taxon>Endopterygota</taxon>
        <taxon>Lepidoptera</taxon>
        <taxon>Glossata</taxon>
        <taxon>Ditrysia</taxon>
        <taxon>Tineoidea</taxon>
        <taxon>Psychidae</taxon>
        <taxon>Oiketicinae</taxon>
        <taxon>Eumeta</taxon>
    </lineage>
</organism>
<dbReference type="EMBL" id="BGZK01001447">
    <property type="protein sequence ID" value="GBP80145.1"/>
    <property type="molecule type" value="Genomic_DNA"/>
</dbReference>
<feature type="compositionally biased region" description="Basic and acidic residues" evidence="1">
    <location>
        <begin position="94"/>
        <end position="114"/>
    </location>
</feature>
<feature type="chain" id="PRO_5020021948" evidence="2">
    <location>
        <begin position="22"/>
        <end position="196"/>
    </location>
</feature>
<feature type="region of interest" description="Disordered" evidence="1">
    <location>
        <begin position="173"/>
        <end position="196"/>
    </location>
</feature>
<sequence length="196" mass="21684">MFSSSFISLVRLCLAVSVCCAGDIFIVKGVREVLSFSERPAGAARAGRAAGDRFHRAGVPLRPSGNGSVSTSCGLAAVDFVTRPLLSMVVRTPRTKEDARRHPRPERETSSKVIEEQQKAYDTIYCYNKLQTIYNGKNTSRDNRKNVLNWTRDYLEVLSLRSGVTGARVTLATRGRRGGEGPGRHRHPPDETTYLE</sequence>
<name>A0A4C1Z0L8_EUMVA</name>
<evidence type="ECO:0000313" key="3">
    <source>
        <dbReference type="EMBL" id="GBP80145.1"/>
    </source>
</evidence>
<feature type="signal peptide" evidence="2">
    <location>
        <begin position="1"/>
        <end position="21"/>
    </location>
</feature>
<comment type="caution">
    <text evidence="3">The sequence shown here is derived from an EMBL/GenBank/DDBJ whole genome shotgun (WGS) entry which is preliminary data.</text>
</comment>
<keyword evidence="4" id="KW-1185">Reference proteome</keyword>
<evidence type="ECO:0000256" key="2">
    <source>
        <dbReference type="SAM" id="SignalP"/>
    </source>
</evidence>
<reference evidence="3 4" key="1">
    <citation type="journal article" date="2019" name="Commun. Biol.">
        <title>The bagworm genome reveals a unique fibroin gene that provides high tensile strength.</title>
        <authorList>
            <person name="Kono N."/>
            <person name="Nakamura H."/>
            <person name="Ohtoshi R."/>
            <person name="Tomita M."/>
            <person name="Numata K."/>
            <person name="Arakawa K."/>
        </authorList>
    </citation>
    <scope>NUCLEOTIDE SEQUENCE [LARGE SCALE GENOMIC DNA]</scope>
</reference>
<evidence type="ECO:0000313" key="4">
    <source>
        <dbReference type="Proteomes" id="UP000299102"/>
    </source>
</evidence>
<accession>A0A4C1Z0L8</accession>
<protein>
    <submittedName>
        <fullName evidence="3">Uncharacterized protein</fullName>
    </submittedName>
</protein>
<dbReference type="AlphaFoldDB" id="A0A4C1Z0L8"/>
<evidence type="ECO:0000256" key="1">
    <source>
        <dbReference type="SAM" id="MobiDB-lite"/>
    </source>
</evidence>
<gene>
    <name evidence="3" type="ORF">EVAR_56014_1</name>
</gene>
<keyword evidence="2" id="KW-0732">Signal</keyword>